<name>A0A1E3WAK9_9HYPH</name>
<protein>
    <recommendedName>
        <fullName evidence="3">Sel1 repeat family protein</fullName>
    </recommendedName>
</protein>
<reference evidence="1 2" key="1">
    <citation type="journal article" date="2016" name="Environ. Microbiol.">
        <title>New Methyloceanibacter diversity from North Sea sediments includes methanotroph containing solely the soluble methane monooxygenase.</title>
        <authorList>
            <person name="Vekeman B."/>
            <person name="Kerckhof F.M."/>
            <person name="Cremers G."/>
            <person name="de Vos P."/>
            <person name="Vandamme P."/>
            <person name="Boon N."/>
            <person name="Op den Camp H.J."/>
            <person name="Heylen K."/>
        </authorList>
    </citation>
    <scope>NUCLEOTIDE SEQUENCE [LARGE SCALE GENOMIC DNA]</scope>
    <source>
        <strain evidence="1 2">R-67177</strain>
    </source>
</reference>
<dbReference type="OrthoDB" id="9796900at2"/>
<dbReference type="InterPro" id="IPR006597">
    <property type="entry name" value="Sel1-like"/>
</dbReference>
<evidence type="ECO:0008006" key="3">
    <source>
        <dbReference type="Google" id="ProtNLM"/>
    </source>
</evidence>
<proteinExistence type="predicted"/>
<dbReference type="EMBL" id="LPWD01000211">
    <property type="protein sequence ID" value="ODS02855.1"/>
    <property type="molecule type" value="Genomic_DNA"/>
</dbReference>
<comment type="caution">
    <text evidence="1">The sequence shown here is derived from an EMBL/GenBank/DDBJ whole genome shotgun (WGS) entry which is preliminary data.</text>
</comment>
<gene>
    <name evidence="1" type="ORF">AUC71_13045</name>
</gene>
<sequence length="162" mass="17422">MESGEMTSAVPALEYAATRGVLGAQLKLARLYAKGRGVPKDDAKAFYYYQHIADQYADIQPSSPIAQYVGEAFCALGRYYVGGIPAVPLHPDPVYAVGLFRHAGAYFGDADAQYQLGRLYLAGSGVEKNETIAANWLAMAARKQPPRGPRRFSAICCGAARA</sequence>
<evidence type="ECO:0000313" key="2">
    <source>
        <dbReference type="Proteomes" id="UP000095042"/>
    </source>
</evidence>
<dbReference type="InterPro" id="IPR050767">
    <property type="entry name" value="Sel1_AlgK"/>
</dbReference>
<dbReference type="Proteomes" id="UP000095042">
    <property type="component" value="Unassembled WGS sequence"/>
</dbReference>
<dbReference type="Pfam" id="PF08238">
    <property type="entry name" value="Sel1"/>
    <property type="match status" value="2"/>
</dbReference>
<dbReference type="SUPFAM" id="SSF81901">
    <property type="entry name" value="HCP-like"/>
    <property type="match status" value="1"/>
</dbReference>
<keyword evidence="2" id="KW-1185">Reference proteome</keyword>
<accession>A0A1E3WAK9</accession>
<dbReference type="PANTHER" id="PTHR11102:SF160">
    <property type="entry name" value="ERAD-ASSOCIATED E3 UBIQUITIN-PROTEIN LIGASE COMPONENT HRD3"/>
    <property type="match status" value="1"/>
</dbReference>
<dbReference type="Gene3D" id="1.25.40.10">
    <property type="entry name" value="Tetratricopeptide repeat domain"/>
    <property type="match status" value="1"/>
</dbReference>
<dbReference type="InterPro" id="IPR011990">
    <property type="entry name" value="TPR-like_helical_dom_sf"/>
</dbReference>
<dbReference type="PANTHER" id="PTHR11102">
    <property type="entry name" value="SEL-1-LIKE PROTEIN"/>
    <property type="match status" value="1"/>
</dbReference>
<dbReference type="AlphaFoldDB" id="A0A1E3WAK9"/>
<evidence type="ECO:0000313" key="1">
    <source>
        <dbReference type="EMBL" id="ODS02855.1"/>
    </source>
</evidence>
<dbReference type="SMART" id="SM00671">
    <property type="entry name" value="SEL1"/>
    <property type="match status" value="2"/>
</dbReference>
<organism evidence="1 2">
    <name type="scientific">Methyloceanibacter marginalis</name>
    <dbReference type="NCBI Taxonomy" id="1774971"/>
    <lineage>
        <taxon>Bacteria</taxon>
        <taxon>Pseudomonadati</taxon>
        <taxon>Pseudomonadota</taxon>
        <taxon>Alphaproteobacteria</taxon>
        <taxon>Hyphomicrobiales</taxon>
        <taxon>Hyphomicrobiaceae</taxon>
        <taxon>Methyloceanibacter</taxon>
    </lineage>
</organism>
<dbReference type="RefSeq" id="WP_069623949.1">
    <property type="nucleotide sequence ID" value="NZ_LPWD01000211.1"/>
</dbReference>